<dbReference type="PROSITE" id="PS51294">
    <property type="entry name" value="HTH_MYB"/>
    <property type="match status" value="2"/>
</dbReference>
<protein>
    <submittedName>
        <fullName evidence="8">Uncharacterized protein</fullName>
    </submittedName>
</protein>
<evidence type="ECO:0000259" key="6">
    <source>
        <dbReference type="PROSITE" id="PS50090"/>
    </source>
</evidence>
<evidence type="ECO:0000256" key="5">
    <source>
        <dbReference type="ARBA" id="ARBA00023242"/>
    </source>
</evidence>
<evidence type="ECO:0000259" key="7">
    <source>
        <dbReference type="PROSITE" id="PS51294"/>
    </source>
</evidence>
<keyword evidence="2" id="KW-0677">Repeat</keyword>
<keyword evidence="9" id="KW-1185">Reference proteome</keyword>
<evidence type="ECO:0000256" key="1">
    <source>
        <dbReference type="ARBA" id="ARBA00004123"/>
    </source>
</evidence>
<evidence type="ECO:0000313" key="8">
    <source>
        <dbReference type="EMBL" id="OIW08083.1"/>
    </source>
</evidence>
<keyword evidence="5" id="KW-0539">Nucleus</keyword>
<dbReference type="InterPro" id="IPR001005">
    <property type="entry name" value="SANT/Myb"/>
</dbReference>
<dbReference type="Gramene" id="OIW08083">
    <property type="protein sequence ID" value="OIW08083"/>
    <property type="gene ID" value="TanjilG_21063"/>
</dbReference>
<dbReference type="GO" id="GO:0005634">
    <property type="term" value="C:nucleus"/>
    <property type="evidence" value="ECO:0007669"/>
    <property type="project" value="UniProtKB-SubCell"/>
</dbReference>
<comment type="subcellular location">
    <subcellularLocation>
        <location evidence="1">Nucleus</location>
    </subcellularLocation>
</comment>
<dbReference type="Gene3D" id="1.10.10.60">
    <property type="entry name" value="Homeodomain-like"/>
    <property type="match status" value="2"/>
</dbReference>
<feature type="domain" description="HTH myb-type" evidence="7">
    <location>
        <begin position="161"/>
        <end position="216"/>
    </location>
</feature>
<dbReference type="FunFam" id="1.10.10.60:FF:000010">
    <property type="entry name" value="Transcriptional activator Myb isoform A"/>
    <property type="match status" value="1"/>
</dbReference>
<dbReference type="SUPFAM" id="SSF46689">
    <property type="entry name" value="Homeodomain-like"/>
    <property type="match status" value="1"/>
</dbReference>
<sequence length="363" mass="41710">MEFDPNSANKFPHLSGNFPENPNIKSEVPIILPPQQTSILEPSSPNNTFYNKNNFHHFQHYYDLLNGTNHHHGFLMMGPSSSITNYFSMFSNPSSGESLRNIVKIQDMHGHLNNENYLLDFSKTNPIHQCGVSSQPHVGLSLYPPVIYASTKGNYDTEIVHRITTKAQWTEDEDRILIQLVNCFGPGKWSLIAELMKGRVGKQCRDRWNNHLRPNIKKDSWTNEEDKILIEAHKEVGNKWTEIAKRMPGRTENTVKNHWNATKRRKTAKKQSHMSTYSNGTLLHNYIMQVTKGGAEKELNKTMSNITLENKNCNDVGVPSKGEFTSMDSRTMVYGQHQNYEVGWNLQHNMYTINRNGVNDDDY</sequence>
<evidence type="ECO:0000256" key="2">
    <source>
        <dbReference type="ARBA" id="ARBA00022737"/>
    </source>
</evidence>
<name>A0A1J7I5H2_LUPAN</name>
<proteinExistence type="predicted"/>
<dbReference type="Proteomes" id="UP000188354">
    <property type="component" value="Chromosome LG07"/>
</dbReference>
<feature type="domain" description="Myb-like" evidence="6">
    <location>
        <begin position="166"/>
        <end position="212"/>
    </location>
</feature>
<dbReference type="GO" id="GO:0000978">
    <property type="term" value="F:RNA polymerase II cis-regulatory region sequence-specific DNA binding"/>
    <property type="evidence" value="ECO:0007669"/>
    <property type="project" value="TreeGrafter"/>
</dbReference>
<dbReference type="GO" id="GO:0000981">
    <property type="term" value="F:DNA-binding transcription factor activity, RNA polymerase II-specific"/>
    <property type="evidence" value="ECO:0007669"/>
    <property type="project" value="TreeGrafter"/>
</dbReference>
<keyword evidence="4" id="KW-0238">DNA-binding</keyword>
<feature type="domain" description="Myb-like" evidence="6">
    <location>
        <begin position="213"/>
        <end position="263"/>
    </location>
</feature>
<feature type="domain" description="HTH myb-type" evidence="7">
    <location>
        <begin position="217"/>
        <end position="267"/>
    </location>
</feature>
<dbReference type="EMBL" id="CM007367">
    <property type="protein sequence ID" value="OIW08083.1"/>
    <property type="molecule type" value="Genomic_DNA"/>
</dbReference>
<accession>A0A1J7I5H2</accession>
<keyword evidence="3" id="KW-0805">Transcription regulation</keyword>
<dbReference type="OrthoDB" id="2143914at2759"/>
<organism evidence="8 9">
    <name type="scientific">Lupinus angustifolius</name>
    <name type="common">Narrow-leaved blue lupine</name>
    <dbReference type="NCBI Taxonomy" id="3871"/>
    <lineage>
        <taxon>Eukaryota</taxon>
        <taxon>Viridiplantae</taxon>
        <taxon>Streptophyta</taxon>
        <taxon>Embryophyta</taxon>
        <taxon>Tracheophyta</taxon>
        <taxon>Spermatophyta</taxon>
        <taxon>Magnoliopsida</taxon>
        <taxon>eudicotyledons</taxon>
        <taxon>Gunneridae</taxon>
        <taxon>Pentapetalae</taxon>
        <taxon>rosids</taxon>
        <taxon>fabids</taxon>
        <taxon>Fabales</taxon>
        <taxon>Fabaceae</taxon>
        <taxon>Papilionoideae</taxon>
        <taxon>50 kb inversion clade</taxon>
        <taxon>genistoids sensu lato</taxon>
        <taxon>core genistoids</taxon>
        <taxon>Genisteae</taxon>
        <taxon>Lupinus</taxon>
    </lineage>
</organism>
<dbReference type="KEGG" id="lang:109353088"/>
<evidence type="ECO:0000313" key="9">
    <source>
        <dbReference type="Proteomes" id="UP000188354"/>
    </source>
</evidence>
<dbReference type="InterPro" id="IPR050560">
    <property type="entry name" value="MYB_TF"/>
</dbReference>
<dbReference type="PROSITE" id="PS50090">
    <property type="entry name" value="MYB_LIKE"/>
    <property type="match status" value="2"/>
</dbReference>
<evidence type="ECO:0000256" key="4">
    <source>
        <dbReference type="ARBA" id="ARBA00023125"/>
    </source>
</evidence>
<dbReference type="InterPro" id="IPR017930">
    <property type="entry name" value="Myb_dom"/>
</dbReference>
<dbReference type="OMA" id="MVNAGEE"/>
<keyword evidence="3" id="KW-0804">Transcription</keyword>
<gene>
    <name evidence="8" type="ORF">TanjilG_21063</name>
</gene>
<dbReference type="Pfam" id="PF13921">
    <property type="entry name" value="Myb_DNA-bind_6"/>
    <property type="match status" value="1"/>
</dbReference>
<reference evidence="8 9" key="1">
    <citation type="journal article" date="2017" name="Plant Biotechnol. J.">
        <title>A comprehensive draft genome sequence for lupin (Lupinus angustifolius), an emerging health food: insights into plant-microbe interactions and legume evolution.</title>
        <authorList>
            <person name="Hane J.K."/>
            <person name="Ming Y."/>
            <person name="Kamphuis L.G."/>
            <person name="Nelson M.N."/>
            <person name="Garg G."/>
            <person name="Atkins C.A."/>
            <person name="Bayer P.E."/>
            <person name="Bravo A."/>
            <person name="Bringans S."/>
            <person name="Cannon S."/>
            <person name="Edwards D."/>
            <person name="Foley R."/>
            <person name="Gao L.L."/>
            <person name="Harrison M.J."/>
            <person name="Huang W."/>
            <person name="Hurgobin B."/>
            <person name="Li S."/>
            <person name="Liu C.W."/>
            <person name="McGrath A."/>
            <person name="Morahan G."/>
            <person name="Murray J."/>
            <person name="Weller J."/>
            <person name="Jian J."/>
            <person name="Singh K.B."/>
        </authorList>
    </citation>
    <scope>NUCLEOTIDE SEQUENCE [LARGE SCALE GENOMIC DNA]</scope>
    <source>
        <strain evidence="9">cv. Tanjil</strain>
        <tissue evidence="8">Whole plant</tissue>
    </source>
</reference>
<dbReference type="PANTHER" id="PTHR45614">
    <property type="entry name" value="MYB PROTEIN-RELATED"/>
    <property type="match status" value="1"/>
</dbReference>
<evidence type="ECO:0000256" key="3">
    <source>
        <dbReference type="ARBA" id="ARBA00023015"/>
    </source>
</evidence>
<dbReference type="SMART" id="SM00717">
    <property type="entry name" value="SANT"/>
    <property type="match status" value="2"/>
</dbReference>
<dbReference type="PANTHER" id="PTHR45614:SF285">
    <property type="entry name" value="TRANSCRIPTION FACTOR MYB98"/>
    <property type="match status" value="1"/>
</dbReference>
<dbReference type="CDD" id="cd00167">
    <property type="entry name" value="SANT"/>
    <property type="match status" value="2"/>
</dbReference>
<dbReference type="InterPro" id="IPR009057">
    <property type="entry name" value="Homeodomain-like_sf"/>
</dbReference>
<dbReference type="AlphaFoldDB" id="A0A1J7I5H2"/>